<gene>
    <name evidence="1" type="ORF">V7S98_03495</name>
</gene>
<keyword evidence="2" id="KW-1185">Reference proteome</keyword>
<organism evidence="1 2">
    <name type="scientific">Pseudomonas farsensis</name>
    <dbReference type="NCBI Taxonomy" id="2745492"/>
    <lineage>
        <taxon>Bacteria</taxon>
        <taxon>Pseudomonadati</taxon>
        <taxon>Pseudomonadota</taxon>
        <taxon>Gammaproteobacteria</taxon>
        <taxon>Pseudomonadales</taxon>
        <taxon>Pseudomonadaceae</taxon>
        <taxon>Pseudomonas</taxon>
    </lineage>
</organism>
<dbReference type="RefSeq" id="WP_339598301.1">
    <property type="nucleotide sequence ID" value="NZ_JBBHLC010000005.1"/>
</dbReference>
<accession>A0ABU8QNR8</accession>
<dbReference type="Proteomes" id="UP001380290">
    <property type="component" value="Unassembled WGS sequence"/>
</dbReference>
<evidence type="ECO:0000313" key="2">
    <source>
        <dbReference type="Proteomes" id="UP001380290"/>
    </source>
</evidence>
<dbReference type="EMBL" id="JBBHLC010000005">
    <property type="protein sequence ID" value="MEJ5862283.1"/>
    <property type="molecule type" value="Genomic_DNA"/>
</dbReference>
<name>A0ABU8QNR8_9PSED</name>
<sequence>MNDIRWFAASNPDGKRFPEWRRSFGIDEAGVVFVPAAMAGDETEMNVMLCASSEGQSTAVHLDHHYVPSGWLKREFPKHAELIEMIEVFARDTVEQTVHPGMALESE</sequence>
<evidence type="ECO:0000313" key="1">
    <source>
        <dbReference type="EMBL" id="MEJ5862283.1"/>
    </source>
</evidence>
<reference evidence="1 2" key="1">
    <citation type="submission" date="2024-02" db="EMBL/GenBank/DDBJ databases">
        <title>Identification of pathogenicity and growth-promoting function of Pseudomonas putida variant.</title>
        <authorList>
            <person name="Sun J."/>
        </authorList>
    </citation>
    <scope>NUCLEOTIDE SEQUENCE [LARGE SCALE GENOMIC DNA]</scope>
    <source>
        <strain evidence="1 2">A03</strain>
    </source>
</reference>
<protein>
    <submittedName>
        <fullName evidence="1">Uncharacterized protein</fullName>
    </submittedName>
</protein>
<proteinExistence type="predicted"/>
<comment type="caution">
    <text evidence="1">The sequence shown here is derived from an EMBL/GenBank/DDBJ whole genome shotgun (WGS) entry which is preliminary data.</text>
</comment>